<feature type="transmembrane region" description="Helical" evidence="1">
    <location>
        <begin position="123"/>
        <end position="143"/>
    </location>
</feature>
<accession>A0ABS7KBR7</accession>
<organism evidence="2 3">
    <name type="scientific">Mesobacillus maritimus</name>
    <dbReference type="NCBI Taxonomy" id="1643336"/>
    <lineage>
        <taxon>Bacteria</taxon>
        <taxon>Bacillati</taxon>
        <taxon>Bacillota</taxon>
        <taxon>Bacilli</taxon>
        <taxon>Bacillales</taxon>
        <taxon>Bacillaceae</taxon>
        <taxon>Mesobacillus</taxon>
    </lineage>
</organism>
<keyword evidence="3" id="KW-1185">Reference proteome</keyword>
<evidence type="ECO:0000256" key="1">
    <source>
        <dbReference type="SAM" id="Phobius"/>
    </source>
</evidence>
<reference evidence="2 3" key="1">
    <citation type="submission" date="2020-07" db="EMBL/GenBank/DDBJ databases">
        <title>Fungal Genomes of the International Space Station.</title>
        <authorList>
            <person name="Seuylemezian A."/>
            <person name="Singh N.K."/>
            <person name="Wood J."/>
            <person name="Venkateswaran K."/>
        </authorList>
    </citation>
    <scope>NUCLEOTIDE SEQUENCE [LARGE SCALE GENOMIC DNA]</scope>
    <source>
        <strain evidence="2 3">PL-B2</strain>
    </source>
</reference>
<evidence type="ECO:0000313" key="3">
    <source>
        <dbReference type="Proteomes" id="UP000769780"/>
    </source>
</evidence>
<keyword evidence="1" id="KW-0472">Membrane</keyword>
<dbReference type="EMBL" id="JACWFH010000043">
    <property type="protein sequence ID" value="MBY0099683.1"/>
    <property type="molecule type" value="Genomic_DNA"/>
</dbReference>
<feature type="transmembrane region" description="Helical" evidence="1">
    <location>
        <begin position="93"/>
        <end position="111"/>
    </location>
</feature>
<feature type="transmembrane region" description="Helical" evidence="1">
    <location>
        <begin position="53"/>
        <end position="72"/>
    </location>
</feature>
<dbReference type="Proteomes" id="UP000769780">
    <property type="component" value="Unassembled WGS sequence"/>
</dbReference>
<evidence type="ECO:0008006" key="4">
    <source>
        <dbReference type="Google" id="ProtNLM"/>
    </source>
</evidence>
<keyword evidence="1" id="KW-1133">Transmembrane helix</keyword>
<evidence type="ECO:0000313" key="2">
    <source>
        <dbReference type="EMBL" id="MBY0099683.1"/>
    </source>
</evidence>
<comment type="caution">
    <text evidence="2">The sequence shown here is derived from an EMBL/GenBank/DDBJ whole genome shotgun (WGS) entry which is preliminary data.</text>
</comment>
<protein>
    <recommendedName>
        <fullName evidence="4">DUF3278 domain-containing protein</fullName>
    </recommendedName>
</protein>
<sequence>MRTWISFLLPEDEYKEKRVLHFLSEGSIILLISLVSLFISSRYLHFFQIDLEFALFISIILFLGYVFLRYIYSGMEYTDVATEGTYKQELKKTFRGTCLFVGTFTLVYLVFEGIPNNLNEWIETIGLPLTCGLVWYFFSFVSIKKSYKKNKELL</sequence>
<dbReference type="RefSeq" id="WP_221875997.1">
    <property type="nucleotide sequence ID" value="NZ_JACWFH010000043.1"/>
</dbReference>
<feature type="transmembrane region" description="Helical" evidence="1">
    <location>
        <begin position="20"/>
        <end position="41"/>
    </location>
</feature>
<keyword evidence="1" id="KW-0812">Transmembrane</keyword>
<proteinExistence type="predicted"/>
<name>A0ABS7KBR7_9BACI</name>
<gene>
    <name evidence="2" type="ORF">H0185_23400</name>
</gene>